<evidence type="ECO:0000313" key="3">
    <source>
        <dbReference type="EMBL" id="GFC72374.1"/>
    </source>
</evidence>
<evidence type="ECO:0000259" key="2">
    <source>
        <dbReference type="Pfam" id="PF19283"/>
    </source>
</evidence>
<sequence length="66" mass="6884">VKGLTLCLSNVISEDSDGGLNVECAPFPNEVTGASPSMPSPSGSKLLASELDEIEANFFEKRAALE</sequence>
<protein>
    <submittedName>
        <fullName evidence="3">Acylamino-acid-releasing enzyme-like</fullName>
    </submittedName>
</protein>
<dbReference type="Pfam" id="PF19283">
    <property type="entry name" value="APEH_N"/>
    <property type="match status" value="1"/>
</dbReference>
<organism evidence="3">
    <name type="scientific">Tanacetum cinerariifolium</name>
    <name type="common">Dalmatian daisy</name>
    <name type="synonym">Chrysanthemum cinerariifolium</name>
    <dbReference type="NCBI Taxonomy" id="118510"/>
    <lineage>
        <taxon>Eukaryota</taxon>
        <taxon>Viridiplantae</taxon>
        <taxon>Streptophyta</taxon>
        <taxon>Embryophyta</taxon>
        <taxon>Tracheophyta</taxon>
        <taxon>Spermatophyta</taxon>
        <taxon>Magnoliopsida</taxon>
        <taxon>eudicotyledons</taxon>
        <taxon>Gunneridae</taxon>
        <taxon>Pentapetalae</taxon>
        <taxon>asterids</taxon>
        <taxon>campanulids</taxon>
        <taxon>Asterales</taxon>
        <taxon>Asteraceae</taxon>
        <taxon>Asteroideae</taxon>
        <taxon>Anthemideae</taxon>
        <taxon>Anthemidinae</taxon>
        <taxon>Tanacetum</taxon>
    </lineage>
</organism>
<feature type="domain" description="Acylamino-acid-releasing enzyme N-terminal" evidence="2">
    <location>
        <begin position="6"/>
        <end position="48"/>
    </location>
</feature>
<proteinExistence type="inferred from homology"/>
<dbReference type="InterPro" id="IPR045550">
    <property type="entry name" value="AARE_N"/>
</dbReference>
<name>A0A699QNE2_TANCI</name>
<comment type="similarity">
    <text evidence="1">Belongs to the peptidase S9C family.</text>
</comment>
<accession>A0A699QNE2</accession>
<dbReference type="AlphaFoldDB" id="A0A699QNE2"/>
<evidence type="ECO:0000256" key="1">
    <source>
        <dbReference type="ARBA" id="ARBA00010040"/>
    </source>
</evidence>
<comment type="caution">
    <text evidence="3">The sequence shown here is derived from an EMBL/GenBank/DDBJ whole genome shotgun (WGS) entry which is preliminary data.</text>
</comment>
<reference evidence="3" key="1">
    <citation type="journal article" date="2019" name="Sci. Rep.">
        <title>Draft genome of Tanacetum cinerariifolium, the natural source of mosquito coil.</title>
        <authorList>
            <person name="Yamashiro T."/>
            <person name="Shiraishi A."/>
            <person name="Satake H."/>
            <person name="Nakayama K."/>
        </authorList>
    </citation>
    <scope>NUCLEOTIDE SEQUENCE</scope>
</reference>
<gene>
    <name evidence="3" type="ORF">Tci_844344</name>
</gene>
<dbReference type="EMBL" id="BKCJ011037553">
    <property type="protein sequence ID" value="GFC72374.1"/>
    <property type="molecule type" value="Genomic_DNA"/>
</dbReference>
<feature type="non-terminal residue" evidence="3">
    <location>
        <position position="1"/>
    </location>
</feature>